<dbReference type="AlphaFoldDB" id="A0A0T6BQA0"/>
<proteinExistence type="predicted"/>
<dbReference type="OrthoDB" id="2396600at2"/>
<evidence type="ECO:0000313" key="3">
    <source>
        <dbReference type="Proteomes" id="UP000036168"/>
    </source>
</evidence>
<evidence type="ECO:0000313" key="2">
    <source>
        <dbReference type="EMBL" id="MEC0487359.1"/>
    </source>
</evidence>
<reference evidence="1" key="2">
    <citation type="submission" date="2015-10" db="EMBL/GenBank/DDBJ databases">
        <authorList>
            <person name="Gilbert D.G."/>
        </authorList>
    </citation>
    <scope>NUCLEOTIDE SEQUENCE</scope>
    <source>
        <strain evidence="1">GO-13</strain>
    </source>
</reference>
<evidence type="ECO:0000313" key="1">
    <source>
        <dbReference type="EMBL" id="KRT93790.1"/>
    </source>
</evidence>
<evidence type="ECO:0008006" key="5">
    <source>
        <dbReference type="Google" id="ProtNLM"/>
    </source>
</evidence>
<dbReference type="EMBL" id="LECW02000016">
    <property type="protein sequence ID" value="KRT93790.1"/>
    <property type="molecule type" value="Genomic_DNA"/>
</dbReference>
<gene>
    <name evidence="1" type="ORF">AB447_216915</name>
    <name evidence="2" type="ORF">P8828_21635</name>
</gene>
<dbReference type="Proteomes" id="UP001341297">
    <property type="component" value="Unassembled WGS sequence"/>
</dbReference>
<protein>
    <recommendedName>
        <fullName evidence="5">HK97 gp10 family phage protein</fullName>
    </recommendedName>
</protein>
<name>A0A0T6BQA0_9BACI</name>
<accession>A0A0T6BQA0</accession>
<evidence type="ECO:0000313" key="4">
    <source>
        <dbReference type="Proteomes" id="UP001341297"/>
    </source>
</evidence>
<dbReference type="RefSeq" id="WP_048354020.1">
    <property type="nucleotide sequence ID" value="NZ_JARRTL010000030.1"/>
</dbReference>
<keyword evidence="4" id="KW-1185">Reference proteome</keyword>
<reference evidence="2 4" key="3">
    <citation type="submission" date="2023-03" db="EMBL/GenBank/DDBJ databases">
        <title>Agriculturally important microbes genome sequencing.</title>
        <authorList>
            <person name="Dunlap C."/>
        </authorList>
    </citation>
    <scope>NUCLEOTIDE SEQUENCE [LARGE SCALE GENOMIC DNA]</scope>
    <source>
        <strain evidence="2 4">CBP-3203</strain>
    </source>
</reference>
<dbReference type="EMBL" id="JARRTL010000030">
    <property type="protein sequence ID" value="MEC0487359.1"/>
    <property type="molecule type" value="Genomic_DNA"/>
</dbReference>
<reference evidence="1 3" key="1">
    <citation type="journal article" date="2015" name="Int. J. Syst. Evol. Microbiol.">
        <title>Bacillus glycinifermentans sp. nov., isolated from fermented soybean paste.</title>
        <authorList>
            <person name="Kim S.J."/>
            <person name="Dunlap C.A."/>
            <person name="Kwon S.W."/>
            <person name="Rooney A.P."/>
        </authorList>
    </citation>
    <scope>NUCLEOTIDE SEQUENCE [LARGE SCALE GENOMIC DNA]</scope>
    <source>
        <strain evidence="1 3">GO-13</strain>
    </source>
</reference>
<sequence>MATYKDLAILVQKGALKAIQQSNSSTKQTLIKTGQDHVEKDVYDVYDPLVYERTHELKSSFVTEDEVNGISLDNIREDDGRDVATIVETGQGYQFPDEHGYGYGKPRPFMANTAEALKDGRLVEAVSKDVNRLGYKTIK</sequence>
<dbReference type="STRING" id="1664069.BGLY_1936"/>
<dbReference type="Proteomes" id="UP000036168">
    <property type="component" value="Unassembled WGS sequence"/>
</dbReference>
<comment type="caution">
    <text evidence="1">The sequence shown here is derived from an EMBL/GenBank/DDBJ whole genome shotgun (WGS) entry which is preliminary data.</text>
</comment>
<organism evidence="1 3">
    <name type="scientific">Bacillus glycinifermentans</name>
    <dbReference type="NCBI Taxonomy" id="1664069"/>
    <lineage>
        <taxon>Bacteria</taxon>
        <taxon>Bacillati</taxon>
        <taxon>Bacillota</taxon>
        <taxon>Bacilli</taxon>
        <taxon>Bacillales</taxon>
        <taxon>Bacillaceae</taxon>
        <taxon>Bacillus</taxon>
    </lineage>
</organism>